<dbReference type="RefSeq" id="WP_139209107.1">
    <property type="nucleotide sequence ID" value="NZ_FOEG01000001.1"/>
</dbReference>
<evidence type="ECO:0000259" key="7">
    <source>
        <dbReference type="PROSITE" id="PS50111"/>
    </source>
</evidence>
<keyword evidence="5" id="KW-0175">Coiled coil</keyword>
<evidence type="ECO:0000259" key="8">
    <source>
        <dbReference type="PROSITE" id="PS50885"/>
    </source>
</evidence>
<evidence type="ECO:0000313" key="10">
    <source>
        <dbReference type="Proteomes" id="UP000199657"/>
    </source>
</evidence>
<keyword evidence="2 4" id="KW-0807">Transducer</keyword>
<dbReference type="CDD" id="cd06225">
    <property type="entry name" value="HAMP"/>
    <property type="match status" value="1"/>
</dbReference>
<comment type="similarity">
    <text evidence="3">Belongs to the methyl-accepting chemotaxis (MCP) protein family.</text>
</comment>
<reference evidence="9 10" key="1">
    <citation type="submission" date="2016-10" db="EMBL/GenBank/DDBJ databases">
        <authorList>
            <person name="de Groot N.N."/>
        </authorList>
    </citation>
    <scope>NUCLEOTIDE SEQUENCE [LARGE SCALE GENOMIC DNA]</scope>
    <source>
        <strain evidence="9 10">CGMCC 1.6291</strain>
    </source>
</reference>
<feature type="domain" description="Methyl-accepting transducer" evidence="7">
    <location>
        <begin position="393"/>
        <end position="629"/>
    </location>
</feature>
<feature type="domain" description="HAMP" evidence="8">
    <location>
        <begin position="330"/>
        <end position="388"/>
    </location>
</feature>
<dbReference type="EMBL" id="FOEG01000001">
    <property type="protein sequence ID" value="SEO46689.1"/>
    <property type="molecule type" value="Genomic_DNA"/>
</dbReference>
<dbReference type="AlphaFoldDB" id="A0A1H8PXH9"/>
<dbReference type="STRING" id="406100.SAMN04488052_101221"/>
<dbReference type="SMART" id="SM00304">
    <property type="entry name" value="HAMP"/>
    <property type="match status" value="2"/>
</dbReference>
<keyword evidence="6" id="KW-0472">Membrane</keyword>
<dbReference type="PROSITE" id="PS50885">
    <property type="entry name" value="HAMP"/>
    <property type="match status" value="1"/>
</dbReference>
<accession>A0A1H8PXH9</accession>
<dbReference type="SMART" id="SM00283">
    <property type="entry name" value="MA"/>
    <property type="match status" value="1"/>
</dbReference>
<dbReference type="Proteomes" id="UP000199657">
    <property type="component" value="Unassembled WGS sequence"/>
</dbReference>
<evidence type="ECO:0000256" key="1">
    <source>
        <dbReference type="ARBA" id="ARBA00004370"/>
    </source>
</evidence>
<dbReference type="Gene3D" id="1.10.287.950">
    <property type="entry name" value="Methyl-accepting chemotaxis protein"/>
    <property type="match status" value="1"/>
</dbReference>
<name>A0A1H8PXH9_9GAMM</name>
<feature type="transmembrane region" description="Helical" evidence="6">
    <location>
        <begin position="21"/>
        <end position="44"/>
    </location>
</feature>
<dbReference type="SUPFAM" id="SSF58104">
    <property type="entry name" value="Methyl-accepting chemotaxis protein (MCP) signaling domain"/>
    <property type="match status" value="1"/>
</dbReference>
<evidence type="ECO:0000256" key="6">
    <source>
        <dbReference type="SAM" id="Phobius"/>
    </source>
</evidence>
<gene>
    <name evidence="9" type="ORF">SAMN04488052_101221</name>
</gene>
<dbReference type="InterPro" id="IPR004089">
    <property type="entry name" value="MCPsignal_dom"/>
</dbReference>
<keyword evidence="10" id="KW-1185">Reference proteome</keyword>
<evidence type="ECO:0000256" key="5">
    <source>
        <dbReference type="SAM" id="Coils"/>
    </source>
</evidence>
<dbReference type="OrthoDB" id="9781845at2"/>
<dbReference type="GO" id="GO:0007165">
    <property type="term" value="P:signal transduction"/>
    <property type="evidence" value="ECO:0007669"/>
    <property type="project" value="UniProtKB-KW"/>
</dbReference>
<dbReference type="InterPro" id="IPR003660">
    <property type="entry name" value="HAMP_dom"/>
</dbReference>
<evidence type="ECO:0000256" key="4">
    <source>
        <dbReference type="PROSITE-ProRule" id="PRU00284"/>
    </source>
</evidence>
<dbReference type="GO" id="GO:0016020">
    <property type="term" value="C:membrane"/>
    <property type="evidence" value="ECO:0007669"/>
    <property type="project" value="UniProtKB-SubCell"/>
</dbReference>
<dbReference type="PANTHER" id="PTHR32089">
    <property type="entry name" value="METHYL-ACCEPTING CHEMOTAXIS PROTEIN MCPB"/>
    <property type="match status" value="1"/>
</dbReference>
<keyword evidence="6" id="KW-1133">Transmembrane helix</keyword>
<feature type="transmembrane region" description="Helical" evidence="6">
    <location>
        <begin position="307"/>
        <end position="328"/>
    </location>
</feature>
<evidence type="ECO:0000256" key="2">
    <source>
        <dbReference type="ARBA" id="ARBA00023224"/>
    </source>
</evidence>
<dbReference type="PROSITE" id="PS50111">
    <property type="entry name" value="CHEMOTAXIS_TRANSDUC_2"/>
    <property type="match status" value="1"/>
</dbReference>
<keyword evidence="6" id="KW-0812">Transmembrane</keyword>
<dbReference type="Pfam" id="PF00015">
    <property type="entry name" value="MCPsignal"/>
    <property type="match status" value="1"/>
</dbReference>
<evidence type="ECO:0000313" key="9">
    <source>
        <dbReference type="EMBL" id="SEO46689.1"/>
    </source>
</evidence>
<proteinExistence type="inferred from homology"/>
<feature type="coiled-coil region" evidence="5">
    <location>
        <begin position="383"/>
        <end position="410"/>
    </location>
</feature>
<dbReference type="Pfam" id="PF00672">
    <property type="entry name" value="HAMP"/>
    <property type="match status" value="1"/>
</dbReference>
<dbReference type="PANTHER" id="PTHR32089:SF120">
    <property type="entry name" value="METHYL-ACCEPTING CHEMOTAXIS PROTEIN TLPQ"/>
    <property type="match status" value="1"/>
</dbReference>
<organism evidence="9 10">
    <name type="scientific">Aquisalimonas asiatica</name>
    <dbReference type="NCBI Taxonomy" id="406100"/>
    <lineage>
        <taxon>Bacteria</taxon>
        <taxon>Pseudomonadati</taxon>
        <taxon>Pseudomonadota</taxon>
        <taxon>Gammaproteobacteria</taxon>
        <taxon>Chromatiales</taxon>
        <taxon>Ectothiorhodospiraceae</taxon>
        <taxon>Aquisalimonas</taxon>
    </lineage>
</organism>
<sequence>MSRSRSDAGVSGLRLGVTAKAFTPIIVLSVVMLLVGVIVVRGLFGLSDQMDRVANQLVPTGEVAADALERIMQERRAVDGMVMNRGDEYVEDYEAAREAAEALLDNAERVAVGDAADRVAELRAAHAEYHEILEERVMPPVLAYRELRDETLPQLSAAMVSDLRALEEFLNEQGLADAEAQVESALVEVLQTNSAMILFTQHYERADAGRAAQHYEAAAEQLAAIDGSGLPEQQQETLDEATARWAQYGEATESLYQYLGAAEEHSENALIPAGDGLTAATVEMVDTVFDDLSVMSTDVYDVSQRNIVLVSGIFLLGLIVGVGVGWVVTRGYVRPLLRLDAFVNRFVTDMDAGNGDLTRRVDISTRDEVGQLGGNVNRFIETLQKVLSTINQETNQLASAAEELSAITSQTQQGVTRQKSETDQVATAMNEMVATVQEIASNASDASTAAGEASESASDGRKVVNVTVDAINGLVQAVQDGQQTVNRLDQDAESITQVIDVITGVAEQTNLLALNAAIEAARAGHEGRGFAVVAGEVRALAEKTQESTGRIRELIETLQQGTRSAVTVMEQSAEKGSQTVDRAAEADAALRRIEEQVQVINDMNAQIASAAEEQTAVSNDISRNIESIRSVSDESAQGAGQTAQASEELARLSERLNRLVGQFRI</sequence>
<dbReference type="CDD" id="cd11386">
    <property type="entry name" value="MCP_signal"/>
    <property type="match status" value="1"/>
</dbReference>
<dbReference type="GO" id="GO:0006935">
    <property type="term" value="P:chemotaxis"/>
    <property type="evidence" value="ECO:0007669"/>
    <property type="project" value="UniProtKB-ARBA"/>
</dbReference>
<comment type="subcellular location">
    <subcellularLocation>
        <location evidence="1">Membrane</location>
    </subcellularLocation>
</comment>
<protein>
    <submittedName>
        <fullName evidence="9">Methyl-accepting chemotaxis protein</fullName>
    </submittedName>
</protein>
<dbReference type="FunFam" id="1.10.287.950:FF:000001">
    <property type="entry name" value="Methyl-accepting chemotaxis sensory transducer"/>
    <property type="match status" value="1"/>
</dbReference>
<feature type="coiled-coil region" evidence="5">
    <location>
        <begin position="583"/>
        <end position="613"/>
    </location>
</feature>
<evidence type="ECO:0000256" key="3">
    <source>
        <dbReference type="ARBA" id="ARBA00029447"/>
    </source>
</evidence>